<feature type="compositionally biased region" description="Acidic residues" evidence="1">
    <location>
        <begin position="154"/>
        <end position="165"/>
    </location>
</feature>
<dbReference type="AlphaFoldDB" id="A0AAU9J012"/>
<accession>A0AAU9J012</accession>
<dbReference type="PANTHER" id="PTHR41747:SF1">
    <property type="entry name" value="CHROMOSOME UNDETERMINED SCAFFOLD_128, WHOLE GENOME SHOTGUN SEQUENCE"/>
    <property type="match status" value="1"/>
</dbReference>
<evidence type="ECO:0000313" key="2">
    <source>
        <dbReference type="EMBL" id="CAG9319283.1"/>
    </source>
</evidence>
<feature type="compositionally biased region" description="Polar residues" evidence="1">
    <location>
        <begin position="134"/>
        <end position="144"/>
    </location>
</feature>
<feature type="compositionally biased region" description="Basic and acidic residues" evidence="1">
    <location>
        <begin position="83"/>
        <end position="98"/>
    </location>
</feature>
<name>A0AAU9J012_9CILI</name>
<dbReference type="PANTHER" id="PTHR41747">
    <property type="entry name" value="CHROMOSOME UNDETERMINED SCAFFOLD_128, WHOLE GENOME SHOTGUN SEQUENCE"/>
    <property type="match status" value="1"/>
</dbReference>
<sequence>MSEEKVNIGNYKGVMLCNRPNQSSENSKRNRAFISRVDPKEPIGWNPVKKQIYNVSKPKPKEILTRHRKWLARIQENRMKALKENEEIERQKASKKENFQTSMSKQRKRLLGTVDPEEKKQILSGQYEEEDLNSSKPRAQTAEPSTKKPKWALTEEEAEKQEETEVDDLLRFVEDLDYDEIVNDLEVKMALEVVKEKVTKLIESKPDLKEKFIARQEEKKKARLEGRTIKTEASKEDTDWGSVKSESVVHDQDWDPTSKDGDPKKKYQKLVKKIADKILKENPFLKAIHSNSSIRKLMENEILTSIGAQPPVVSVVKETATRKDVIDASNLPYLHRNPAV</sequence>
<protein>
    <submittedName>
        <fullName evidence="2">Uncharacterized protein</fullName>
    </submittedName>
</protein>
<evidence type="ECO:0000256" key="1">
    <source>
        <dbReference type="SAM" id="MobiDB-lite"/>
    </source>
</evidence>
<keyword evidence="3" id="KW-1185">Reference proteome</keyword>
<gene>
    <name evidence="2" type="ORF">BSTOLATCC_MIC23491</name>
</gene>
<feature type="region of interest" description="Disordered" evidence="1">
    <location>
        <begin position="83"/>
        <end position="165"/>
    </location>
</feature>
<proteinExistence type="predicted"/>
<evidence type="ECO:0000313" key="3">
    <source>
        <dbReference type="Proteomes" id="UP001162131"/>
    </source>
</evidence>
<reference evidence="2" key="1">
    <citation type="submission" date="2021-09" db="EMBL/GenBank/DDBJ databases">
        <authorList>
            <consortium name="AG Swart"/>
            <person name="Singh M."/>
            <person name="Singh A."/>
            <person name="Seah K."/>
            <person name="Emmerich C."/>
        </authorList>
    </citation>
    <scope>NUCLEOTIDE SEQUENCE</scope>
    <source>
        <strain evidence="2">ATCC30299</strain>
    </source>
</reference>
<comment type="caution">
    <text evidence="2">The sequence shown here is derived from an EMBL/GenBank/DDBJ whole genome shotgun (WGS) entry which is preliminary data.</text>
</comment>
<feature type="region of interest" description="Disordered" evidence="1">
    <location>
        <begin position="223"/>
        <end position="265"/>
    </location>
</feature>
<feature type="compositionally biased region" description="Basic and acidic residues" evidence="1">
    <location>
        <begin position="247"/>
        <end position="265"/>
    </location>
</feature>
<dbReference type="Proteomes" id="UP001162131">
    <property type="component" value="Unassembled WGS sequence"/>
</dbReference>
<dbReference type="EMBL" id="CAJZBQ010000022">
    <property type="protein sequence ID" value="CAG9319283.1"/>
    <property type="molecule type" value="Genomic_DNA"/>
</dbReference>
<feature type="compositionally biased region" description="Basic and acidic residues" evidence="1">
    <location>
        <begin position="223"/>
        <end position="238"/>
    </location>
</feature>
<organism evidence="2 3">
    <name type="scientific">Blepharisma stoltei</name>
    <dbReference type="NCBI Taxonomy" id="1481888"/>
    <lineage>
        <taxon>Eukaryota</taxon>
        <taxon>Sar</taxon>
        <taxon>Alveolata</taxon>
        <taxon>Ciliophora</taxon>
        <taxon>Postciliodesmatophora</taxon>
        <taxon>Heterotrichea</taxon>
        <taxon>Heterotrichida</taxon>
        <taxon>Blepharismidae</taxon>
        <taxon>Blepharisma</taxon>
    </lineage>
</organism>